<dbReference type="PANTHER" id="PTHR13887">
    <property type="entry name" value="GLUTATHIONE S-TRANSFERASE KAPPA"/>
    <property type="match status" value="1"/>
</dbReference>
<dbReference type="EMBL" id="JAQQKX010000008">
    <property type="protein sequence ID" value="MDC7683801.1"/>
    <property type="molecule type" value="Genomic_DNA"/>
</dbReference>
<comment type="similarity">
    <text evidence="1">Belongs to the thioredoxin family. DsbA subfamily.</text>
</comment>
<name>A0ABT5HUQ3_9CAUL</name>
<evidence type="ECO:0000259" key="3">
    <source>
        <dbReference type="Pfam" id="PF13462"/>
    </source>
</evidence>
<evidence type="ECO:0000313" key="4">
    <source>
        <dbReference type="EMBL" id="MDC7683801.1"/>
    </source>
</evidence>
<dbReference type="RefSeq" id="WP_272748263.1">
    <property type="nucleotide sequence ID" value="NZ_JAQQKX010000008.1"/>
</dbReference>
<dbReference type="InterPro" id="IPR036249">
    <property type="entry name" value="Thioredoxin-like_sf"/>
</dbReference>
<dbReference type="InterPro" id="IPR012336">
    <property type="entry name" value="Thioredoxin-like_fold"/>
</dbReference>
<evidence type="ECO:0000256" key="2">
    <source>
        <dbReference type="SAM" id="SignalP"/>
    </source>
</evidence>
<feature type="chain" id="PRO_5047098307" evidence="2">
    <location>
        <begin position="24"/>
        <end position="213"/>
    </location>
</feature>
<gene>
    <name evidence="4" type="ORF">PQU92_10970</name>
</gene>
<dbReference type="SUPFAM" id="SSF52833">
    <property type="entry name" value="Thioredoxin-like"/>
    <property type="match status" value="1"/>
</dbReference>
<dbReference type="PROSITE" id="PS51257">
    <property type="entry name" value="PROKAR_LIPOPROTEIN"/>
    <property type="match status" value="1"/>
</dbReference>
<feature type="domain" description="Thioredoxin-like fold" evidence="3">
    <location>
        <begin position="37"/>
        <end position="205"/>
    </location>
</feature>
<evidence type="ECO:0000256" key="1">
    <source>
        <dbReference type="ARBA" id="ARBA00005791"/>
    </source>
</evidence>
<evidence type="ECO:0000313" key="5">
    <source>
        <dbReference type="Proteomes" id="UP001214854"/>
    </source>
</evidence>
<protein>
    <submittedName>
        <fullName evidence="4">DsbA family protein</fullName>
    </submittedName>
</protein>
<accession>A0ABT5HUQ3</accession>
<keyword evidence="5" id="KW-1185">Reference proteome</keyword>
<sequence length="213" mass="22862">MHPTRKSFVRNTLLAAAALAALALTGCGGTGGSAASDEDMTLGKADAPITLIEYASVTCVHCADFNEKVFPTVKKDYIDTGKVHYIYREFITGPADVSAAGILVARCAGKDKYFSVIDAIMRSQKEIFTTGDGKGVLKRVASSAGMSDEQFQTCVSDAKGLDRINKNIEKYVKEDDITGTPTLIINGEKFTGDYTKVEEFTAALNNAKPVEKK</sequence>
<reference evidence="4 5" key="1">
    <citation type="submission" date="2023-01" db="EMBL/GenBank/DDBJ databases">
        <title>Novel species of the genus Asticcacaulis isolated from rivers.</title>
        <authorList>
            <person name="Lu H."/>
        </authorList>
    </citation>
    <scope>NUCLEOTIDE SEQUENCE [LARGE SCALE GENOMIC DNA]</scope>
    <source>
        <strain evidence="4 5">BYS171W</strain>
    </source>
</reference>
<dbReference type="PANTHER" id="PTHR13887:SF56">
    <property type="entry name" value="THIOREDOXIN-LIKE REDUCTASE RV2466C"/>
    <property type="match status" value="1"/>
</dbReference>
<organism evidence="4 5">
    <name type="scientific">Asticcacaulis aquaticus</name>
    <dbReference type="NCBI Taxonomy" id="2984212"/>
    <lineage>
        <taxon>Bacteria</taxon>
        <taxon>Pseudomonadati</taxon>
        <taxon>Pseudomonadota</taxon>
        <taxon>Alphaproteobacteria</taxon>
        <taxon>Caulobacterales</taxon>
        <taxon>Caulobacteraceae</taxon>
        <taxon>Asticcacaulis</taxon>
    </lineage>
</organism>
<dbReference type="Pfam" id="PF13462">
    <property type="entry name" value="Thioredoxin_4"/>
    <property type="match status" value="1"/>
</dbReference>
<comment type="caution">
    <text evidence="4">The sequence shown here is derived from an EMBL/GenBank/DDBJ whole genome shotgun (WGS) entry which is preliminary data.</text>
</comment>
<proteinExistence type="inferred from homology"/>
<dbReference type="Proteomes" id="UP001214854">
    <property type="component" value="Unassembled WGS sequence"/>
</dbReference>
<dbReference type="Gene3D" id="3.40.30.10">
    <property type="entry name" value="Glutaredoxin"/>
    <property type="match status" value="1"/>
</dbReference>
<feature type="signal peptide" evidence="2">
    <location>
        <begin position="1"/>
        <end position="23"/>
    </location>
</feature>
<keyword evidence="2" id="KW-0732">Signal</keyword>